<dbReference type="Gene3D" id="3.30.160.60">
    <property type="entry name" value="Classic Zinc Finger"/>
    <property type="match status" value="1"/>
</dbReference>
<name>A0A9P4TY68_9PEZI</name>
<protein>
    <recommendedName>
        <fullName evidence="4">C2H2-type domain-containing protein</fullName>
    </recommendedName>
</protein>
<dbReference type="Proteomes" id="UP000800235">
    <property type="component" value="Unassembled WGS sequence"/>
</dbReference>
<dbReference type="OrthoDB" id="5366256at2759"/>
<accession>A0A9P4TY68</accession>
<feature type="region of interest" description="Disordered" evidence="1">
    <location>
        <begin position="65"/>
        <end position="84"/>
    </location>
</feature>
<evidence type="ECO:0000313" key="3">
    <source>
        <dbReference type="Proteomes" id="UP000800235"/>
    </source>
</evidence>
<evidence type="ECO:0000313" key="2">
    <source>
        <dbReference type="EMBL" id="KAF2429577.1"/>
    </source>
</evidence>
<reference evidence="2" key="1">
    <citation type="journal article" date="2020" name="Stud. Mycol.">
        <title>101 Dothideomycetes genomes: a test case for predicting lifestyles and emergence of pathogens.</title>
        <authorList>
            <person name="Haridas S."/>
            <person name="Albert R."/>
            <person name="Binder M."/>
            <person name="Bloem J."/>
            <person name="Labutti K."/>
            <person name="Salamov A."/>
            <person name="Andreopoulos B."/>
            <person name="Baker S."/>
            <person name="Barry K."/>
            <person name="Bills G."/>
            <person name="Bluhm B."/>
            <person name="Cannon C."/>
            <person name="Castanera R."/>
            <person name="Culley D."/>
            <person name="Daum C."/>
            <person name="Ezra D."/>
            <person name="Gonzalez J."/>
            <person name="Henrissat B."/>
            <person name="Kuo A."/>
            <person name="Liang C."/>
            <person name="Lipzen A."/>
            <person name="Lutzoni F."/>
            <person name="Magnuson J."/>
            <person name="Mondo S."/>
            <person name="Nolan M."/>
            <person name="Ohm R."/>
            <person name="Pangilinan J."/>
            <person name="Park H.-J."/>
            <person name="Ramirez L."/>
            <person name="Alfaro M."/>
            <person name="Sun H."/>
            <person name="Tritt A."/>
            <person name="Yoshinaga Y."/>
            <person name="Zwiers L.-H."/>
            <person name="Turgeon B."/>
            <person name="Goodwin S."/>
            <person name="Spatafora J."/>
            <person name="Crous P."/>
            <person name="Grigoriev I."/>
        </authorList>
    </citation>
    <scope>NUCLEOTIDE SEQUENCE</scope>
    <source>
        <strain evidence="2">CBS 130266</strain>
    </source>
</reference>
<comment type="caution">
    <text evidence="2">The sequence shown here is derived from an EMBL/GenBank/DDBJ whole genome shotgun (WGS) entry which is preliminary data.</text>
</comment>
<proteinExistence type="predicted"/>
<gene>
    <name evidence="2" type="ORF">EJ08DRAFT_670886</name>
</gene>
<sequence>MEDPAGVRVVNTRPKPQCWDHGCNGREFSTFSNLLRHQREKSGAAHKSTCPRCGAVFTRTTARNGHMAHDKCKRRSTASTSEAE</sequence>
<dbReference type="AlphaFoldDB" id="A0A9P4TY68"/>
<keyword evidence="3" id="KW-1185">Reference proteome</keyword>
<dbReference type="EMBL" id="MU007045">
    <property type="protein sequence ID" value="KAF2429577.1"/>
    <property type="molecule type" value="Genomic_DNA"/>
</dbReference>
<organism evidence="2 3">
    <name type="scientific">Tothia fuscella</name>
    <dbReference type="NCBI Taxonomy" id="1048955"/>
    <lineage>
        <taxon>Eukaryota</taxon>
        <taxon>Fungi</taxon>
        <taxon>Dikarya</taxon>
        <taxon>Ascomycota</taxon>
        <taxon>Pezizomycotina</taxon>
        <taxon>Dothideomycetes</taxon>
        <taxon>Pleosporomycetidae</taxon>
        <taxon>Venturiales</taxon>
        <taxon>Cylindrosympodiaceae</taxon>
        <taxon>Tothia</taxon>
    </lineage>
</organism>
<evidence type="ECO:0008006" key="4">
    <source>
        <dbReference type="Google" id="ProtNLM"/>
    </source>
</evidence>
<evidence type="ECO:0000256" key="1">
    <source>
        <dbReference type="SAM" id="MobiDB-lite"/>
    </source>
</evidence>